<reference evidence="1 2" key="1">
    <citation type="submission" date="2014-04" db="EMBL/GenBank/DDBJ databases">
        <title>Evolutionary Origins and Diversification of the Mycorrhizal Mutualists.</title>
        <authorList>
            <consortium name="DOE Joint Genome Institute"/>
            <consortium name="Mycorrhizal Genomics Consortium"/>
            <person name="Kohler A."/>
            <person name="Kuo A."/>
            <person name="Nagy L.G."/>
            <person name="Floudas D."/>
            <person name="Copeland A."/>
            <person name="Barry K.W."/>
            <person name="Cichocki N."/>
            <person name="Veneault-Fourrey C."/>
            <person name="LaButti K."/>
            <person name="Lindquist E.A."/>
            <person name="Lipzen A."/>
            <person name="Lundell T."/>
            <person name="Morin E."/>
            <person name="Murat C."/>
            <person name="Riley R."/>
            <person name="Ohm R."/>
            <person name="Sun H."/>
            <person name="Tunlid A."/>
            <person name="Henrissat B."/>
            <person name="Grigoriev I.V."/>
            <person name="Hibbett D.S."/>
            <person name="Martin F."/>
        </authorList>
    </citation>
    <scope>NUCLEOTIDE SEQUENCE [LARGE SCALE GENOMIC DNA]</scope>
    <source>
        <strain evidence="1 2">Koide BX008</strain>
    </source>
</reference>
<sequence length="497" mass="57126">MNVSEIELHTKLRRMRSLLKFKPHIDVHHRSFLDFLNEPTRSGDYYVSTQAGTRRYVELVVDSIVRYVSRVIEDPDYHKTYHLSLRFSDYLVVSPLRMPFGELQDVVQPLVQIQDEALKLANSRIANDSLSCDKCNVFYIMHTLLLHLAIHRCIDAYNEAEESVTEGNRTGVITSITTEAMRSAPGNDLDSSLSSLLTHLQETKLELSPSTTIINHTYSILRFDCAEIAAKVRSISDAQRLVDLLMHLIDEKCILSQYKPDAMNKAARLVLRIFSRIPVLPRSLFLNVKRITSDKGDWTAGIRFRCEAALKWRVLDQNYVHLEVDLQGHSLIIPFNHSERSEKWRRVLPLDFNTVIELVLDVARAIQYLHLMGVTPGGLLDFGVVHLDLSLRPRIRIGTEILTLINPFMGSGSERSLYEDSIFAFGYFFYAAYFNTKVDIYASVEARRGIVVRHPSKQEIPEYAWQLMQRCCAEDPRNQPTIEEVVKEMETWGNQPK</sequence>
<dbReference type="AlphaFoldDB" id="A0A0C2WE27"/>
<dbReference type="Proteomes" id="UP000054549">
    <property type="component" value="Unassembled WGS sequence"/>
</dbReference>
<accession>A0A0C2WE27</accession>
<dbReference type="InterPro" id="IPR011009">
    <property type="entry name" value="Kinase-like_dom_sf"/>
</dbReference>
<dbReference type="Gene3D" id="1.10.510.10">
    <property type="entry name" value="Transferase(Phosphotransferase) domain 1"/>
    <property type="match status" value="1"/>
</dbReference>
<dbReference type="EMBL" id="KN818617">
    <property type="protein sequence ID" value="KIL54846.1"/>
    <property type="molecule type" value="Genomic_DNA"/>
</dbReference>
<evidence type="ECO:0000313" key="2">
    <source>
        <dbReference type="Proteomes" id="UP000054549"/>
    </source>
</evidence>
<dbReference type="SUPFAM" id="SSF56112">
    <property type="entry name" value="Protein kinase-like (PK-like)"/>
    <property type="match status" value="1"/>
</dbReference>
<evidence type="ECO:0000313" key="1">
    <source>
        <dbReference type="EMBL" id="KIL54846.1"/>
    </source>
</evidence>
<dbReference type="InParanoid" id="A0A0C2WE27"/>
<keyword evidence="2" id="KW-1185">Reference proteome</keyword>
<evidence type="ECO:0008006" key="3">
    <source>
        <dbReference type="Google" id="ProtNLM"/>
    </source>
</evidence>
<dbReference type="HOGENOM" id="CLU_652077_0_0_1"/>
<protein>
    <recommendedName>
        <fullName evidence="3">Protein kinase domain-containing protein</fullName>
    </recommendedName>
</protein>
<organism evidence="1 2">
    <name type="scientific">Amanita muscaria (strain Koide BX008)</name>
    <dbReference type="NCBI Taxonomy" id="946122"/>
    <lineage>
        <taxon>Eukaryota</taxon>
        <taxon>Fungi</taxon>
        <taxon>Dikarya</taxon>
        <taxon>Basidiomycota</taxon>
        <taxon>Agaricomycotina</taxon>
        <taxon>Agaricomycetes</taxon>
        <taxon>Agaricomycetidae</taxon>
        <taxon>Agaricales</taxon>
        <taxon>Pluteineae</taxon>
        <taxon>Amanitaceae</taxon>
        <taxon>Amanita</taxon>
    </lineage>
</organism>
<name>A0A0C2WE27_AMAMK</name>
<gene>
    <name evidence="1" type="ORF">M378DRAFT_18491</name>
</gene>
<proteinExistence type="predicted"/>